<proteinExistence type="predicted"/>
<evidence type="ECO:0000313" key="1">
    <source>
        <dbReference type="EMBL" id="QHT96095.1"/>
    </source>
</evidence>
<protein>
    <submittedName>
        <fullName evidence="1">Uncharacterized protein</fullName>
    </submittedName>
</protein>
<dbReference type="AlphaFoldDB" id="A0A6C0IUD5"/>
<reference evidence="1" key="1">
    <citation type="journal article" date="2020" name="Nature">
        <title>Giant virus diversity and host interactions through global metagenomics.</title>
        <authorList>
            <person name="Schulz F."/>
            <person name="Roux S."/>
            <person name="Paez-Espino D."/>
            <person name="Jungbluth S."/>
            <person name="Walsh D.A."/>
            <person name="Denef V.J."/>
            <person name="McMahon K.D."/>
            <person name="Konstantinidis K.T."/>
            <person name="Eloe-Fadrosh E.A."/>
            <person name="Kyrpides N.C."/>
            <person name="Woyke T."/>
        </authorList>
    </citation>
    <scope>NUCLEOTIDE SEQUENCE</scope>
    <source>
        <strain evidence="1">GVMAG-M-3300024301-20</strain>
    </source>
</reference>
<sequence>MNKINWIVGFLILLVTVALIKPLQESFVTHSIGRGYGIGGVGYDLDYTPQVDIPNGKLFGNMRYPGKAYLSIAEPNGYLYNNQSDDSIPFLSFPFLK</sequence>
<name>A0A6C0IUD5_9ZZZZ</name>
<organism evidence="1">
    <name type="scientific">viral metagenome</name>
    <dbReference type="NCBI Taxonomy" id="1070528"/>
    <lineage>
        <taxon>unclassified sequences</taxon>
        <taxon>metagenomes</taxon>
        <taxon>organismal metagenomes</taxon>
    </lineage>
</organism>
<dbReference type="EMBL" id="MN740252">
    <property type="protein sequence ID" value="QHT96095.1"/>
    <property type="molecule type" value="Genomic_DNA"/>
</dbReference>
<accession>A0A6C0IUD5</accession>